<sequence length="172" mass="18496">MVEQLETVTVGQIERPFGVKGEVKVRSLTDVPGRWESLTHVSVVDKQGRTLETAVTHVRRAGNGLIVGLAGLTNPEDAGLWRGSLIQAPRTAAPPLPEGAYYECDLVGLAVQNEQGAPVGVLEDILELPGSHVFVVRQGAKEILIPAAKELITAVDLERRCMTVRMIEGLGE</sequence>
<evidence type="ECO:0000313" key="9">
    <source>
        <dbReference type="Proteomes" id="UP000069205"/>
    </source>
</evidence>
<evidence type="ECO:0000256" key="2">
    <source>
        <dbReference type="ARBA" id="ARBA00022517"/>
    </source>
</evidence>
<dbReference type="GO" id="GO:0042274">
    <property type="term" value="P:ribosomal small subunit biogenesis"/>
    <property type="evidence" value="ECO:0007669"/>
    <property type="project" value="UniProtKB-UniRule"/>
</dbReference>
<dbReference type="Gene3D" id="2.40.30.60">
    <property type="entry name" value="RimM"/>
    <property type="match status" value="1"/>
</dbReference>
<name>A0A0K2GG81_NITMO</name>
<keyword evidence="9" id="KW-1185">Reference proteome</keyword>
<keyword evidence="3 5" id="KW-0698">rRNA processing</keyword>
<organism evidence="8 9">
    <name type="scientific">Nitrospira moscoviensis</name>
    <dbReference type="NCBI Taxonomy" id="42253"/>
    <lineage>
        <taxon>Bacteria</taxon>
        <taxon>Pseudomonadati</taxon>
        <taxon>Nitrospirota</taxon>
        <taxon>Nitrospiria</taxon>
        <taxon>Nitrospirales</taxon>
        <taxon>Nitrospiraceae</taxon>
        <taxon>Nitrospira</taxon>
    </lineage>
</organism>
<protein>
    <recommendedName>
        <fullName evidence="5">Ribosome maturation factor RimM</fullName>
    </recommendedName>
</protein>
<evidence type="ECO:0000256" key="1">
    <source>
        <dbReference type="ARBA" id="ARBA00022490"/>
    </source>
</evidence>
<feature type="domain" description="RimM N-terminal" evidence="6">
    <location>
        <begin position="9"/>
        <end position="91"/>
    </location>
</feature>
<dbReference type="GO" id="GO:0043022">
    <property type="term" value="F:ribosome binding"/>
    <property type="evidence" value="ECO:0007669"/>
    <property type="project" value="InterPro"/>
</dbReference>
<evidence type="ECO:0000313" key="8">
    <source>
        <dbReference type="EMBL" id="ALA59958.1"/>
    </source>
</evidence>
<keyword evidence="4 5" id="KW-0143">Chaperone</keyword>
<dbReference type="Pfam" id="PF01782">
    <property type="entry name" value="RimM"/>
    <property type="match status" value="1"/>
</dbReference>
<evidence type="ECO:0000256" key="4">
    <source>
        <dbReference type="ARBA" id="ARBA00023186"/>
    </source>
</evidence>
<dbReference type="GO" id="GO:0005737">
    <property type="term" value="C:cytoplasm"/>
    <property type="evidence" value="ECO:0007669"/>
    <property type="project" value="UniProtKB-SubCell"/>
</dbReference>
<comment type="subcellular location">
    <subcellularLocation>
        <location evidence="5">Cytoplasm</location>
    </subcellularLocation>
</comment>
<accession>A0A0K2GG81</accession>
<dbReference type="InterPro" id="IPR056792">
    <property type="entry name" value="PRC_RimM"/>
</dbReference>
<comment type="subunit">
    <text evidence="5">Binds ribosomal protein uS19.</text>
</comment>
<dbReference type="PANTHER" id="PTHR33692">
    <property type="entry name" value="RIBOSOME MATURATION FACTOR RIMM"/>
    <property type="match status" value="1"/>
</dbReference>
<dbReference type="GO" id="GO:0005840">
    <property type="term" value="C:ribosome"/>
    <property type="evidence" value="ECO:0007669"/>
    <property type="project" value="InterPro"/>
</dbReference>
<dbReference type="InterPro" id="IPR011961">
    <property type="entry name" value="RimM"/>
</dbReference>
<evidence type="ECO:0000256" key="3">
    <source>
        <dbReference type="ARBA" id="ARBA00022552"/>
    </source>
</evidence>
<dbReference type="InterPro" id="IPR002676">
    <property type="entry name" value="RimM_N"/>
</dbReference>
<dbReference type="EMBL" id="CP011801">
    <property type="protein sequence ID" value="ALA59958.1"/>
    <property type="molecule type" value="Genomic_DNA"/>
</dbReference>
<dbReference type="OrthoDB" id="9810331at2"/>
<dbReference type="InterPro" id="IPR009000">
    <property type="entry name" value="Transl_B-barrel_sf"/>
</dbReference>
<dbReference type="HAMAP" id="MF_00014">
    <property type="entry name" value="Ribosome_mat_RimM"/>
    <property type="match status" value="1"/>
</dbReference>
<comment type="function">
    <text evidence="5">An accessory protein needed during the final step in the assembly of 30S ribosomal subunit, possibly for assembly of the head region. Essential for efficient processing of 16S rRNA. May be needed both before and after RbfA during the maturation of 16S rRNA. It has affinity for free ribosomal 30S subunits but not for 70S ribosomes.</text>
</comment>
<comment type="similarity">
    <text evidence="5">Belongs to the RimM family.</text>
</comment>
<dbReference type="SUPFAM" id="SSF50447">
    <property type="entry name" value="Translation proteins"/>
    <property type="match status" value="1"/>
</dbReference>
<dbReference type="STRING" id="42253.NITMOv2_3566"/>
<dbReference type="InterPro" id="IPR036976">
    <property type="entry name" value="RimM_N_sf"/>
</dbReference>
<dbReference type="RefSeq" id="WP_053380885.1">
    <property type="nucleotide sequence ID" value="NZ_CP011801.1"/>
</dbReference>
<comment type="domain">
    <text evidence="5">The PRC barrel domain binds ribosomal protein uS19.</text>
</comment>
<dbReference type="NCBIfam" id="TIGR02273">
    <property type="entry name" value="16S_RimM"/>
    <property type="match status" value="1"/>
</dbReference>
<dbReference type="SUPFAM" id="SSF50346">
    <property type="entry name" value="PRC-barrel domain"/>
    <property type="match status" value="1"/>
</dbReference>
<reference evidence="8 9" key="1">
    <citation type="journal article" date="2015" name="Proc. Natl. Acad. Sci. U.S.A.">
        <title>Expanded metabolic versatility of ubiquitous nitrite-oxidizing bacteria from the genus Nitrospira.</title>
        <authorList>
            <person name="Koch H."/>
            <person name="Lucker S."/>
            <person name="Albertsen M."/>
            <person name="Kitzinger K."/>
            <person name="Herbold C."/>
            <person name="Spieck E."/>
            <person name="Nielsen P.H."/>
            <person name="Wagner M."/>
            <person name="Daims H."/>
        </authorList>
    </citation>
    <scope>NUCLEOTIDE SEQUENCE [LARGE SCALE GENOMIC DNA]</scope>
    <source>
        <strain evidence="8 9">NSP M-1</strain>
    </source>
</reference>
<keyword evidence="2 5" id="KW-0690">Ribosome biogenesis</keyword>
<dbReference type="AlphaFoldDB" id="A0A0K2GG81"/>
<dbReference type="Proteomes" id="UP000069205">
    <property type="component" value="Chromosome"/>
</dbReference>
<evidence type="ECO:0000259" key="6">
    <source>
        <dbReference type="Pfam" id="PF01782"/>
    </source>
</evidence>
<feature type="domain" description="Ribosome maturation factor RimM PRC barrel" evidence="7">
    <location>
        <begin position="105"/>
        <end position="169"/>
    </location>
</feature>
<dbReference type="KEGG" id="nmv:NITMOv2_3566"/>
<evidence type="ECO:0000256" key="5">
    <source>
        <dbReference type="HAMAP-Rule" id="MF_00014"/>
    </source>
</evidence>
<dbReference type="InterPro" id="IPR011033">
    <property type="entry name" value="PRC_barrel-like_sf"/>
</dbReference>
<dbReference type="Pfam" id="PF24986">
    <property type="entry name" value="PRC_RimM"/>
    <property type="match status" value="1"/>
</dbReference>
<gene>
    <name evidence="5 8" type="primary">rimM</name>
    <name evidence="8" type="ORF">NITMOv2_3566</name>
</gene>
<keyword evidence="1 5" id="KW-0963">Cytoplasm</keyword>
<dbReference type="PANTHER" id="PTHR33692:SF1">
    <property type="entry name" value="RIBOSOME MATURATION FACTOR RIMM"/>
    <property type="match status" value="1"/>
</dbReference>
<evidence type="ECO:0000259" key="7">
    <source>
        <dbReference type="Pfam" id="PF24986"/>
    </source>
</evidence>
<dbReference type="GO" id="GO:0006364">
    <property type="term" value="P:rRNA processing"/>
    <property type="evidence" value="ECO:0007669"/>
    <property type="project" value="UniProtKB-UniRule"/>
</dbReference>
<proteinExistence type="inferred from homology"/>
<dbReference type="Gene3D" id="2.30.30.240">
    <property type="entry name" value="PRC-barrel domain"/>
    <property type="match status" value="1"/>
</dbReference>
<dbReference type="PATRIC" id="fig|42253.5.peg.3517"/>